<name>A0ABV5MCL7_9ACTN</name>
<comment type="caution">
    <text evidence="2">The sequence shown here is derived from an EMBL/GenBank/DDBJ whole genome shotgun (WGS) entry which is preliminary data.</text>
</comment>
<protein>
    <submittedName>
        <fullName evidence="2">Uncharacterized protein</fullName>
    </submittedName>
</protein>
<gene>
    <name evidence="2" type="ORF">ACFFTR_26185</name>
</gene>
<dbReference type="EMBL" id="JBHMCA010000047">
    <property type="protein sequence ID" value="MFB9446592.1"/>
    <property type="molecule type" value="Genomic_DNA"/>
</dbReference>
<keyword evidence="3" id="KW-1185">Reference proteome</keyword>
<evidence type="ECO:0000313" key="2">
    <source>
        <dbReference type="EMBL" id="MFB9446592.1"/>
    </source>
</evidence>
<feature type="region of interest" description="Disordered" evidence="1">
    <location>
        <begin position="285"/>
        <end position="346"/>
    </location>
</feature>
<dbReference type="RefSeq" id="WP_223092302.1">
    <property type="nucleotide sequence ID" value="NZ_CP061913.1"/>
</dbReference>
<reference evidence="2 3" key="1">
    <citation type="submission" date="2024-09" db="EMBL/GenBank/DDBJ databases">
        <authorList>
            <person name="Sun Q."/>
            <person name="Mori K."/>
        </authorList>
    </citation>
    <scope>NUCLEOTIDE SEQUENCE [LARGE SCALE GENOMIC DNA]</scope>
    <source>
        <strain evidence="2 3">JCM 3307</strain>
    </source>
</reference>
<evidence type="ECO:0000256" key="1">
    <source>
        <dbReference type="SAM" id="MobiDB-lite"/>
    </source>
</evidence>
<sequence>MALVGPNTGRLDLPAALLEPATGVDPPGRAAVRGWEAVTGLAAPAQRHAIDDLRVLLPADAAVRREVVREAVTWLAANLGDPRLVAARCAELGPAAAALGVPPQRLEALAILLVDALRANPPAPPLRADEEAALRDAGRLIARWAEAGVDAAGHEPVHWSATVTAHDRRRADMAVLTLRTYLPYPCPPGLRAVAGIAALPGRARECWVGNRPAVDGVVEVHVALHRDDPVGAELVERTRVGDRIDLYRPTGSPVPLDDDAPLLLIADRDAVGPIRAALTALRAARTATAGPATTPPDAAGPGTARPGRAEPTTARPGSAQASAATGPGHRAAGSGRDGSGADRRAPDVTVFWPAPVERDVYRLADLAPEGTVVIRDRFADDGRDWSGHAVFVAGTTAANTAVTARLRAAGVAPERLVVAGIG</sequence>
<accession>A0ABV5MCL7</accession>
<organism evidence="2 3">
    <name type="scientific">Dactylosporangium vinaceum</name>
    <dbReference type="NCBI Taxonomy" id="53362"/>
    <lineage>
        <taxon>Bacteria</taxon>
        <taxon>Bacillati</taxon>
        <taxon>Actinomycetota</taxon>
        <taxon>Actinomycetes</taxon>
        <taxon>Micromonosporales</taxon>
        <taxon>Micromonosporaceae</taxon>
        <taxon>Dactylosporangium</taxon>
    </lineage>
</organism>
<dbReference type="Proteomes" id="UP001589608">
    <property type="component" value="Unassembled WGS sequence"/>
</dbReference>
<feature type="compositionally biased region" description="Low complexity" evidence="1">
    <location>
        <begin position="285"/>
        <end position="306"/>
    </location>
</feature>
<proteinExistence type="predicted"/>
<evidence type="ECO:0000313" key="3">
    <source>
        <dbReference type="Proteomes" id="UP001589608"/>
    </source>
</evidence>